<dbReference type="Pfam" id="PF04717">
    <property type="entry name" value="Phage_base_V"/>
    <property type="match status" value="1"/>
</dbReference>
<dbReference type="Pfam" id="PF05954">
    <property type="entry name" value="Phage_GPD"/>
    <property type="match status" value="1"/>
</dbReference>
<reference evidence="2 3" key="1">
    <citation type="submission" date="2023-10" db="EMBL/GenBank/DDBJ databases">
        <title>Sphingomonas sp. HF-S4 16S ribosomal RNA gene Genome sequencing and assembly.</title>
        <authorList>
            <person name="Lee H."/>
        </authorList>
    </citation>
    <scope>NUCLEOTIDE SEQUENCE [LARGE SCALE GENOMIC DNA]</scope>
    <source>
        <strain evidence="2 3">HF-S4</strain>
    </source>
</reference>
<gene>
    <name evidence="2" type="ORF">RZN05_00205</name>
</gene>
<dbReference type="Proteomes" id="UP001273531">
    <property type="component" value="Unassembled WGS sequence"/>
</dbReference>
<dbReference type="SUPFAM" id="SSF69279">
    <property type="entry name" value="Phage tail proteins"/>
    <property type="match status" value="1"/>
</dbReference>
<accession>A0ABU3Y1Y9</accession>
<organism evidence="2 3">
    <name type="scientific">Sphingomonas agrestis</name>
    <dbReference type="NCBI Taxonomy" id="3080540"/>
    <lineage>
        <taxon>Bacteria</taxon>
        <taxon>Pseudomonadati</taxon>
        <taxon>Pseudomonadota</taxon>
        <taxon>Alphaproteobacteria</taxon>
        <taxon>Sphingomonadales</taxon>
        <taxon>Sphingomonadaceae</taxon>
        <taxon>Sphingomonas</taxon>
    </lineage>
</organism>
<evidence type="ECO:0000259" key="1">
    <source>
        <dbReference type="Pfam" id="PF04717"/>
    </source>
</evidence>
<keyword evidence="3" id="KW-1185">Reference proteome</keyword>
<dbReference type="EMBL" id="JAWJEJ010000001">
    <property type="protein sequence ID" value="MDV3455387.1"/>
    <property type="molecule type" value="Genomic_DNA"/>
</dbReference>
<dbReference type="Gene3D" id="2.40.50.230">
    <property type="entry name" value="Gp5 N-terminal domain"/>
    <property type="match status" value="1"/>
</dbReference>
<comment type="caution">
    <text evidence="2">The sequence shown here is derived from an EMBL/GenBank/DDBJ whole genome shotgun (WGS) entry which is preliminary data.</text>
</comment>
<feature type="domain" description="Gp5/Type VI secretion system Vgr protein OB-fold" evidence="1">
    <location>
        <begin position="362"/>
        <end position="436"/>
    </location>
</feature>
<dbReference type="InterPro" id="IPR006531">
    <property type="entry name" value="Gp5/Vgr_OB"/>
</dbReference>
<dbReference type="Gene3D" id="2.30.110.50">
    <property type="match status" value="1"/>
</dbReference>
<name>A0ABU3Y1Y9_9SPHN</name>
<dbReference type="Gene3D" id="3.55.50.10">
    <property type="entry name" value="Baseplate protein-like domains"/>
    <property type="match status" value="1"/>
</dbReference>
<proteinExistence type="predicted"/>
<dbReference type="SUPFAM" id="SSF69255">
    <property type="entry name" value="gp5 N-terminal domain-like"/>
    <property type="match status" value="1"/>
</dbReference>
<evidence type="ECO:0000313" key="3">
    <source>
        <dbReference type="Proteomes" id="UP001273531"/>
    </source>
</evidence>
<evidence type="ECO:0000313" key="2">
    <source>
        <dbReference type="EMBL" id="MDV3455387.1"/>
    </source>
</evidence>
<dbReference type="InterPro" id="IPR037026">
    <property type="entry name" value="Vgr_OB-fold_dom_sf"/>
</dbReference>
<dbReference type="RefSeq" id="WP_317224611.1">
    <property type="nucleotide sequence ID" value="NZ_JAWJEJ010000001.1"/>
</dbReference>
<protein>
    <submittedName>
        <fullName evidence="2">Phage baseplate assembly protein V</fullName>
    </submittedName>
</protein>
<sequence>MPHAVPLVTVAGEPIPPECLLVSVEVVREVGRVPYGRIVLIDGDLPSRTFPALNSEALVPGAAVSISVRVDETTTALFAGLIVRLRMEVSGGSPRVVIECKDKAWRLTRPRRSAVYAEGSDADAVGAVLTRAGVDRGELADAGLVHPQLVQYDVSDWDFILARAAATGMAITVKDGKLSMQPWSVSGAAALTVELGLDAINDIELELDATTQPESIEAVGWDLPQGALTAAAAATSFAIAQGDVDAADAAAALGFGTATLTHLAPLPSAELRAWADARLARERLALLRGRVNVGGTAIDPLDLIELRGVGARFTGTAVVSGVRHVVETNGWSTDLQLGLPQSTPAPGAPSLAPLPAVQGLRIGLVHQFESDPAGEQRVRVMLPGVGAGDGLVWARLATPEAGSKRGYLFRPMPGDEVVVGFLADDPREPVVLGALYGSKNAPLDAFATASEDNEAKGFGSANASLEIIDKSDKTGLALKAKGSSLTFAVESGAESITIADGNGNQLVLDKDGIALVSAKDFKVDASGDVIIKGTQIGLN</sequence>